<dbReference type="Pfam" id="PF13474">
    <property type="entry name" value="SnoaL_3"/>
    <property type="match status" value="1"/>
</dbReference>
<dbReference type="Gene3D" id="3.10.450.50">
    <property type="match status" value="1"/>
</dbReference>
<evidence type="ECO:0000313" key="2">
    <source>
        <dbReference type="EMBL" id="CAB4634987.1"/>
    </source>
</evidence>
<evidence type="ECO:0000259" key="1">
    <source>
        <dbReference type="Pfam" id="PF13474"/>
    </source>
</evidence>
<gene>
    <name evidence="2" type="ORF">UFOPK1961_01009</name>
</gene>
<feature type="domain" description="SnoaL-like" evidence="1">
    <location>
        <begin position="9"/>
        <end position="127"/>
    </location>
</feature>
<sequence length="131" mass="15006">MSAVDEILTAAAKIVDDFGNHRTTDYFSGFADDATFIFYTHTQRLNSRGEYQNLWASWEKDDGFRVHGCRSRDQRVQILGESAAVFTHYVESDIEFGGEVSTITERETIVFERRIDAWVAVHEHLSPENAE</sequence>
<dbReference type="InterPro" id="IPR037401">
    <property type="entry name" value="SnoaL-like"/>
</dbReference>
<dbReference type="EMBL" id="CAEZVJ010000133">
    <property type="protein sequence ID" value="CAB4634987.1"/>
    <property type="molecule type" value="Genomic_DNA"/>
</dbReference>
<proteinExistence type="predicted"/>
<dbReference type="SUPFAM" id="SSF54427">
    <property type="entry name" value="NTF2-like"/>
    <property type="match status" value="1"/>
</dbReference>
<accession>A0A6J6JCY1</accession>
<protein>
    <submittedName>
        <fullName evidence="2">Unannotated protein</fullName>
    </submittedName>
</protein>
<reference evidence="2" key="1">
    <citation type="submission" date="2020-05" db="EMBL/GenBank/DDBJ databases">
        <authorList>
            <person name="Chiriac C."/>
            <person name="Salcher M."/>
            <person name="Ghai R."/>
            <person name="Kavagutti S V."/>
        </authorList>
    </citation>
    <scope>NUCLEOTIDE SEQUENCE</scope>
</reference>
<dbReference type="AlphaFoldDB" id="A0A6J6JCY1"/>
<name>A0A6J6JCY1_9ZZZZ</name>
<dbReference type="InterPro" id="IPR032710">
    <property type="entry name" value="NTF2-like_dom_sf"/>
</dbReference>
<organism evidence="2">
    <name type="scientific">freshwater metagenome</name>
    <dbReference type="NCBI Taxonomy" id="449393"/>
    <lineage>
        <taxon>unclassified sequences</taxon>
        <taxon>metagenomes</taxon>
        <taxon>ecological metagenomes</taxon>
    </lineage>
</organism>